<evidence type="ECO:0000259" key="2">
    <source>
        <dbReference type="Pfam" id="PF01070"/>
    </source>
</evidence>
<dbReference type="EMBL" id="CP132942">
    <property type="protein sequence ID" value="XCB31406.1"/>
    <property type="molecule type" value="Genomic_DNA"/>
</dbReference>
<reference evidence="3" key="1">
    <citation type="submission" date="2023-08" db="EMBL/GenBank/DDBJ databases">
        <authorList>
            <person name="Messyasz A."/>
            <person name="Mannisto M.K."/>
            <person name="Kerkhof L.J."/>
            <person name="Haggblom M."/>
        </authorList>
    </citation>
    <scope>NUCLEOTIDE SEQUENCE</scope>
    <source>
        <strain evidence="3">X5P6</strain>
    </source>
</reference>
<organism evidence="3">
    <name type="scientific">Tunturiibacter psychrotolerans</name>
    <dbReference type="NCBI Taxonomy" id="3069686"/>
    <lineage>
        <taxon>Bacteria</taxon>
        <taxon>Pseudomonadati</taxon>
        <taxon>Acidobacteriota</taxon>
        <taxon>Terriglobia</taxon>
        <taxon>Terriglobales</taxon>
        <taxon>Acidobacteriaceae</taxon>
        <taxon>Tunturiibacter</taxon>
    </lineage>
</organism>
<dbReference type="AlphaFoldDB" id="A0AAU7ZKT3"/>
<dbReference type="GO" id="GO:0016491">
    <property type="term" value="F:oxidoreductase activity"/>
    <property type="evidence" value="ECO:0007669"/>
    <property type="project" value="InterPro"/>
</dbReference>
<dbReference type="SUPFAM" id="SSF51395">
    <property type="entry name" value="FMN-linked oxidoreductases"/>
    <property type="match status" value="1"/>
</dbReference>
<evidence type="ECO:0000313" key="3">
    <source>
        <dbReference type="EMBL" id="XCB31406.1"/>
    </source>
</evidence>
<gene>
    <name evidence="3" type="ORF">RBB77_13165</name>
</gene>
<accession>A0AAU7ZKT3</accession>
<dbReference type="InterPro" id="IPR000262">
    <property type="entry name" value="FMN-dep_DH"/>
</dbReference>
<proteinExistence type="predicted"/>
<evidence type="ECO:0000256" key="1">
    <source>
        <dbReference type="ARBA" id="ARBA00001917"/>
    </source>
</evidence>
<dbReference type="Gene3D" id="3.20.20.70">
    <property type="entry name" value="Aldolase class I"/>
    <property type="match status" value="1"/>
</dbReference>
<dbReference type="InterPro" id="IPR013785">
    <property type="entry name" value="Aldolase_TIM"/>
</dbReference>
<reference evidence="3" key="2">
    <citation type="journal article" date="2024" name="Environ. Microbiol.">
        <title>Genome analysis and description of Tunturibacter gen. nov. expands the diversity of Terriglobia in tundra soils.</title>
        <authorList>
            <person name="Messyasz A."/>
            <person name="Mannisto M.K."/>
            <person name="Kerkhof L.J."/>
            <person name="Haggblom M.M."/>
        </authorList>
    </citation>
    <scope>NUCLEOTIDE SEQUENCE</scope>
    <source>
        <strain evidence="3">X5P6</strain>
    </source>
</reference>
<comment type="cofactor">
    <cofactor evidence="1">
        <name>FMN</name>
        <dbReference type="ChEBI" id="CHEBI:58210"/>
    </cofactor>
</comment>
<feature type="domain" description="FMN-dependent dehydrogenase" evidence="2">
    <location>
        <begin position="21"/>
        <end position="59"/>
    </location>
</feature>
<name>A0AAU7ZKT3_9BACT</name>
<dbReference type="KEGG" id="tpsc:RBB77_13165"/>
<dbReference type="RefSeq" id="WP_353062251.1">
    <property type="nucleotide sequence ID" value="NZ_CP132942.1"/>
</dbReference>
<protein>
    <submittedName>
        <fullName evidence="3">Alpha-hydroxy-acid oxidizing protein</fullName>
    </submittedName>
</protein>
<dbReference type="Pfam" id="PF01070">
    <property type="entry name" value="FMN_dh"/>
    <property type="match status" value="1"/>
</dbReference>
<sequence>MPNRKLNSSAIVNIEDLRRLAERRVPRSVFDYLDGGADAEVTLAENCRAFRDATFRPRNAATWVLKPHKAAL</sequence>